<feature type="binding site" evidence="3">
    <location>
        <position position="135"/>
    </location>
    <ligand>
        <name>a divalent metal cation</name>
        <dbReference type="ChEBI" id="CHEBI:60240"/>
    </ligand>
</feature>
<keyword evidence="2 3" id="KW-0479">Metal-binding</keyword>
<dbReference type="EMBL" id="CP048104">
    <property type="protein sequence ID" value="QKG83347.1"/>
    <property type="molecule type" value="Genomic_DNA"/>
</dbReference>
<proteinExistence type="inferred from homology"/>
<gene>
    <name evidence="5" type="ORF">GXN76_01920</name>
</gene>
<feature type="binding site" evidence="3">
    <location>
        <position position="51"/>
    </location>
    <ligand>
        <name>a divalent metal cation</name>
        <dbReference type="ChEBI" id="CHEBI:60240"/>
    </ligand>
</feature>
<dbReference type="InterPro" id="IPR007837">
    <property type="entry name" value="DinB"/>
</dbReference>
<dbReference type="SUPFAM" id="SSF109854">
    <property type="entry name" value="DinB/YfiT-like putative metalloenzymes"/>
    <property type="match status" value="1"/>
</dbReference>
<evidence type="ECO:0000313" key="6">
    <source>
        <dbReference type="Proteomes" id="UP000503088"/>
    </source>
</evidence>
<evidence type="ECO:0000256" key="2">
    <source>
        <dbReference type="ARBA" id="ARBA00022723"/>
    </source>
</evidence>
<evidence type="ECO:0000256" key="4">
    <source>
        <dbReference type="SAM" id="Coils"/>
    </source>
</evidence>
<sequence>MNEVNEVRRLLLEEAEMAVSTTERLLSKVKPEEWSYQPRENMMTLLQLARHLTQIPAVDLAILQEQSQEKIRQLEKKLSFHTAEDLASSMKKGYLELKEYMNSLDVETFLTEKTRPFYDKEGKSQAKWLTEIVTHLFHHRAQLFNYLKELGHPVTMSDLYATQ</sequence>
<keyword evidence="6" id="KW-1185">Reference proteome</keyword>
<accession>A0A7D3XNW4</accession>
<evidence type="ECO:0000256" key="3">
    <source>
        <dbReference type="PIRSR" id="PIRSR607837-1"/>
    </source>
</evidence>
<reference evidence="5 6" key="1">
    <citation type="submission" date="2020-01" db="EMBL/GenBank/DDBJ databases">
        <authorList>
            <person name="Gulvik C.A."/>
            <person name="Batra D.G."/>
        </authorList>
    </citation>
    <scope>NUCLEOTIDE SEQUENCE [LARGE SCALE GENOMIC DNA]</scope>
    <source>
        <strain evidence="5 6">W9323</strain>
    </source>
</reference>
<dbReference type="Gene3D" id="1.20.120.450">
    <property type="entry name" value="dinb family like domain"/>
    <property type="match status" value="1"/>
</dbReference>
<name>A0A7D3XNW4_9BACL</name>
<dbReference type="AlphaFoldDB" id="A0A7D3XNW4"/>
<protein>
    <submittedName>
        <fullName evidence="5">DinB family protein</fullName>
    </submittedName>
</protein>
<dbReference type="Proteomes" id="UP000503088">
    <property type="component" value="Chromosome"/>
</dbReference>
<dbReference type="Pfam" id="PF05163">
    <property type="entry name" value="DinB"/>
    <property type="match status" value="1"/>
</dbReference>
<dbReference type="RefSeq" id="WP_173219927.1">
    <property type="nucleotide sequence ID" value="NZ_CP048104.1"/>
</dbReference>
<feature type="binding site" evidence="3">
    <location>
        <position position="139"/>
    </location>
    <ligand>
        <name>a divalent metal cation</name>
        <dbReference type="ChEBI" id="CHEBI:60240"/>
    </ligand>
</feature>
<dbReference type="InterPro" id="IPR034660">
    <property type="entry name" value="DinB/YfiT-like"/>
</dbReference>
<feature type="coiled-coil region" evidence="4">
    <location>
        <begin position="57"/>
        <end position="84"/>
    </location>
</feature>
<organism evidence="5 6">
    <name type="scientific">Kroppenstedtia pulmonis</name>
    <dbReference type="NCBI Taxonomy" id="1380685"/>
    <lineage>
        <taxon>Bacteria</taxon>
        <taxon>Bacillati</taxon>
        <taxon>Bacillota</taxon>
        <taxon>Bacilli</taxon>
        <taxon>Bacillales</taxon>
        <taxon>Thermoactinomycetaceae</taxon>
        <taxon>Kroppenstedtia</taxon>
    </lineage>
</organism>
<keyword evidence="4" id="KW-0175">Coiled coil</keyword>
<comment type="similarity">
    <text evidence="1">Belongs to the DinB family.</text>
</comment>
<dbReference type="GO" id="GO:0046872">
    <property type="term" value="F:metal ion binding"/>
    <property type="evidence" value="ECO:0007669"/>
    <property type="project" value="UniProtKB-KW"/>
</dbReference>
<evidence type="ECO:0000313" key="5">
    <source>
        <dbReference type="EMBL" id="QKG83347.1"/>
    </source>
</evidence>
<evidence type="ECO:0000256" key="1">
    <source>
        <dbReference type="ARBA" id="ARBA00008635"/>
    </source>
</evidence>
<dbReference type="KEGG" id="kpul:GXN76_01920"/>